<dbReference type="PANTHER" id="PTHR24006">
    <property type="entry name" value="UBIQUITIN CARBOXYL-TERMINAL HYDROLASE"/>
    <property type="match status" value="1"/>
</dbReference>
<dbReference type="Gene3D" id="3.10.20.90">
    <property type="entry name" value="Phosphatidylinositol 3-kinase Catalytic Subunit, Chain A, domain 1"/>
    <property type="match status" value="2"/>
</dbReference>
<dbReference type="GO" id="GO:0031647">
    <property type="term" value="P:regulation of protein stability"/>
    <property type="evidence" value="ECO:0007669"/>
    <property type="project" value="TreeGrafter"/>
</dbReference>
<evidence type="ECO:0000256" key="2">
    <source>
        <dbReference type="ARBA" id="ARBA00009085"/>
    </source>
</evidence>
<keyword evidence="6" id="KW-0378">Hydrolase</keyword>
<dbReference type="PROSITE" id="PS00972">
    <property type="entry name" value="USP_1"/>
    <property type="match status" value="1"/>
</dbReference>
<dbReference type="SMART" id="SM00061">
    <property type="entry name" value="MATH"/>
    <property type="match status" value="1"/>
</dbReference>
<sequence>MEPEPEPPADEQLIEPVEDTEPMEGTTPTITELRPADVIQDKPENDEYMVGELTWTVENMGRTLGSKAYSENFDAGGYLWNILIYPQGKDSKAQPQLALYLNAAETKTLPLGWQRKAVFQLMVVNQKDPAASVMRDTEHTFDAGACDWGFTQFLGLRDLHDPQKGFMVGDAFKVKALVKVEKVDSLLYNSKEATGCVGLKNQGATCYMNSLLQTLFHLHSFRKAVYHMPTEDEASATSIALALQSLFYKLQFGEGSVSTKDLTKSFGWDSIDAFMQHDVQELNRVLAEKLEEKMKGTKVDGTIPRLFEGRLSNYMNCINVEYKSTREDTFMDLQLDVKGCRDIHDSFDKYCEVERLEGANQYAADGHGLQDAEKGVKFKALPPILQLQLKRFEYDFDRNMTVKINDGYKFFDVLDLDRNGRAYMSEDSDSSVHNKYKLHSVLVHSGNVHSGHYYSFSCVHGNQWLKFDDEKVTKQSARCAIDDQFGGEDEGGLTPSHGLNIPSIRHTKYSNAYMLVYVREDDWSNVMCEVQESEIAAHVRERLAKDKEEKERRRKEKQEAHLYATIRVATDESLRQQIGDHITFDLVDFEKVEYSLKVLKTATIAEFRDQFAAEYKVPPEQQRWWRWTQRTNHTHRPCNPLTARDDLEPITKINELQGRTTNVYNPLPMVINLYLEQIEAGAPELEDKQTLLFLKFLDDSNRDAPKLQYKGHFYAPTAAQVSSALTLIRAKCQLPPDTPLIVNEEIKSEPSVMCDVVDVDATFQAAALEDGDILVVQEEREAEGDEPQQSALEYFERERNKLSVTFRHIDKAKTEEGQICVQLSRLSTYAEITAVLARELGVSDPDTIRLTGHSNYSMAPAHAAFRYGQEKLLSNPTAVAQGFSEILFYEVLDMQLPVMERLQELRVVWHNERGEAVSEHTVMVPKDGEVENLCEVLRQKLDLAEGERIRVMNVQHTRVHTLYNLDAPVREMGTAYQLRAELMPEEDEIATNEQAAHMLVCHFHRSAPPASWVTEYGDPIIVKVGAEEEVGTIRERILQRLGVPLEEAQGWKLALLAHNSPAYMSDDRKIYDAYNGVGIRRHSELFGVPIGLEHPDTRKRRPPVANRFHMAYEKPITIRN</sequence>
<feature type="domain" description="MATH" evidence="9">
    <location>
        <begin position="50"/>
        <end position="178"/>
    </location>
</feature>
<dbReference type="PROSITE" id="PS50235">
    <property type="entry name" value="USP_3"/>
    <property type="match status" value="1"/>
</dbReference>
<dbReference type="GO" id="GO:0016579">
    <property type="term" value="P:protein deubiquitination"/>
    <property type="evidence" value="ECO:0007669"/>
    <property type="project" value="InterPro"/>
</dbReference>
<protein>
    <recommendedName>
        <fullName evidence="3">ubiquitinyl hydrolase 1</fullName>
        <ecNumber evidence="3">3.4.19.12</ecNumber>
    </recommendedName>
</protein>
<name>A0AAW1PZ79_9CHLO</name>
<evidence type="ECO:0000256" key="7">
    <source>
        <dbReference type="ARBA" id="ARBA00022807"/>
    </source>
</evidence>
<dbReference type="InterPro" id="IPR008974">
    <property type="entry name" value="TRAF-like"/>
</dbReference>
<dbReference type="PROSITE" id="PS50144">
    <property type="entry name" value="MATH"/>
    <property type="match status" value="1"/>
</dbReference>
<dbReference type="CDD" id="cd00121">
    <property type="entry name" value="MATH"/>
    <property type="match status" value="1"/>
</dbReference>
<dbReference type="GO" id="GO:0005829">
    <property type="term" value="C:cytosol"/>
    <property type="evidence" value="ECO:0007669"/>
    <property type="project" value="TreeGrafter"/>
</dbReference>
<evidence type="ECO:0000256" key="6">
    <source>
        <dbReference type="ARBA" id="ARBA00022801"/>
    </source>
</evidence>
<proteinExistence type="inferred from homology"/>
<comment type="caution">
    <text evidence="11">The sequence shown here is derived from an EMBL/GenBank/DDBJ whole genome shotgun (WGS) entry which is preliminary data.</text>
</comment>
<dbReference type="GO" id="GO:0006508">
    <property type="term" value="P:proteolysis"/>
    <property type="evidence" value="ECO:0007669"/>
    <property type="project" value="UniProtKB-KW"/>
</dbReference>
<dbReference type="Gene3D" id="2.60.210.10">
    <property type="entry name" value="Apoptosis, Tumor Necrosis Factor Receptor Associated Protein 2, Chain A"/>
    <property type="match status" value="1"/>
</dbReference>
<dbReference type="SUPFAM" id="SSF54001">
    <property type="entry name" value="Cysteine proteinases"/>
    <property type="match status" value="1"/>
</dbReference>
<dbReference type="Pfam" id="PF12436">
    <property type="entry name" value="USP7_ICP0_bdg"/>
    <property type="match status" value="1"/>
</dbReference>
<dbReference type="InterPro" id="IPR038765">
    <property type="entry name" value="Papain-like_cys_pep_sf"/>
</dbReference>
<dbReference type="GO" id="GO:0005634">
    <property type="term" value="C:nucleus"/>
    <property type="evidence" value="ECO:0007669"/>
    <property type="project" value="TreeGrafter"/>
</dbReference>
<dbReference type="InterPro" id="IPR024729">
    <property type="entry name" value="USP7_ICP0-binding_dom"/>
</dbReference>
<dbReference type="Pfam" id="PF14533">
    <property type="entry name" value="USP7_C2"/>
    <property type="match status" value="1"/>
</dbReference>
<comment type="catalytic activity">
    <reaction evidence="1">
        <text>Thiol-dependent hydrolysis of ester, thioester, amide, peptide and isopeptide bonds formed by the C-terminal Gly of ubiquitin (a 76-residue protein attached to proteins as an intracellular targeting signal).</text>
        <dbReference type="EC" id="3.4.19.12"/>
    </reaction>
</comment>
<evidence type="ECO:0000313" key="11">
    <source>
        <dbReference type="EMBL" id="KAK9813402.1"/>
    </source>
</evidence>
<dbReference type="GO" id="GO:0004843">
    <property type="term" value="F:cysteine-type deubiquitinase activity"/>
    <property type="evidence" value="ECO:0007669"/>
    <property type="project" value="UniProtKB-EC"/>
</dbReference>
<feature type="region of interest" description="Disordered" evidence="8">
    <location>
        <begin position="1"/>
        <end position="28"/>
    </location>
</feature>
<dbReference type="Proteomes" id="UP001465755">
    <property type="component" value="Unassembled WGS sequence"/>
</dbReference>
<keyword evidence="7" id="KW-0788">Thiol protease</keyword>
<dbReference type="InterPro" id="IPR029346">
    <property type="entry name" value="USP_C"/>
</dbReference>
<dbReference type="Gene3D" id="3.90.70.10">
    <property type="entry name" value="Cysteine proteinases"/>
    <property type="match status" value="1"/>
</dbReference>
<evidence type="ECO:0000259" key="9">
    <source>
        <dbReference type="PROSITE" id="PS50144"/>
    </source>
</evidence>
<dbReference type="AlphaFoldDB" id="A0AAW1PZ79"/>
<dbReference type="InterPro" id="IPR002083">
    <property type="entry name" value="MATH/TRAF_dom"/>
</dbReference>
<evidence type="ECO:0000256" key="4">
    <source>
        <dbReference type="ARBA" id="ARBA00022670"/>
    </source>
</evidence>
<dbReference type="PANTHER" id="PTHR24006:SF644">
    <property type="entry name" value="UBIQUITIN CARBOXYL-TERMINAL HYDROLASE 7"/>
    <property type="match status" value="1"/>
</dbReference>
<evidence type="ECO:0000256" key="1">
    <source>
        <dbReference type="ARBA" id="ARBA00000707"/>
    </source>
</evidence>
<evidence type="ECO:0000259" key="10">
    <source>
        <dbReference type="PROSITE" id="PS50235"/>
    </source>
</evidence>
<evidence type="ECO:0000313" key="12">
    <source>
        <dbReference type="Proteomes" id="UP001465755"/>
    </source>
</evidence>
<dbReference type="SUPFAM" id="SSF49599">
    <property type="entry name" value="TRAF domain-like"/>
    <property type="match status" value="1"/>
</dbReference>
<dbReference type="Pfam" id="PF00443">
    <property type="entry name" value="UCH"/>
    <property type="match status" value="1"/>
</dbReference>
<dbReference type="PROSITE" id="PS00973">
    <property type="entry name" value="USP_2"/>
    <property type="match status" value="1"/>
</dbReference>
<dbReference type="InterPro" id="IPR001394">
    <property type="entry name" value="Peptidase_C19_UCH"/>
</dbReference>
<dbReference type="CDD" id="cd02659">
    <property type="entry name" value="peptidase_C19C"/>
    <property type="match status" value="1"/>
</dbReference>
<keyword evidence="5" id="KW-0833">Ubl conjugation pathway</keyword>
<gene>
    <name evidence="11" type="ORF">WJX73_006228</name>
</gene>
<feature type="compositionally biased region" description="Acidic residues" evidence="8">
    <location>
        <begin position="1"/>
        <end position="22"/>
    </location>
</feature>
<dbReference type="Pfam" id="PF22486">
    <property type="entry name" value="MATH_2"/>
    <property type="match status" value="1"/>
</dbReference>
<dbReference type="EC" id="3.4.19.12" evidence="3"/>
<accession>A0AAW1PZ79</accession>
<dbReference type="EMBL" id="JALJOQ010000005">
    <property type="protein sequence ID" value="KAK9813402.1"/>
    <property type="molecule type" value="Genomic_DNA"/>
</dbReference>
<evidence type="ECO:0000256" key="8">
    <source>
        <dbReference type="SAM" id="MobiDB-lite"/>
    </source>
</evidence>
<dbReference type="InterPro" id="IPR050164">
    <property type="entry name" value="Peptidase_C19"/>
</dbReference>
<dbReference type="InterPro" id="IPR018200">
    <property type="entry name" value="USP_CS"/>
</dbReference>
<dbReference type="FunFam" id="3.90.70.10:FF:000044">
    <property type="entry name" value="Ubiquitin carboxyl-terminal hydrolase 13"/>
    <property type="match status" value="1"/>
</dbReference>
<feature type="domain" description="USP" evidence="10">
    <location>
        <begin position="197"/>
        <end position="520"/>
    </location>
</feature>
<dbReference type="InterPro" id="IPR028889">
    <property type="entry name" value="USP"/>
</dbReference>
<comment type="similarity">
    <text evidence="2">Belongs to the peptidase C19 family.</text>
</comment>
<reference evidence="11 12" key="1">
    <citation type="journal article" date="2024" name="Nat. Commun.">
        <title>Phylogenomics reveals the evolutionary origins of lichenization in chlorophyte algae.</title>
        <authorList>
            <person name="Puginier C."/>
            <person name="Libourel C."/>
            <person name="Otte J."/>
            <person name="Skaloud P."/>
            <person name="Haon M."/>
            <person name="Grisel S."/>
            <person name="Petersen M."/>
            <person name="Berrin J.G."/>
            <person name="Delaux P.M."/>
            <person name="Dal Grande F."/>
            <person name="Keller J."/>
        </authorList>
    </citation>
    <scope>NUCLEOTIDE SEQUENCE [LARGE SCALE GENOMIC DNA]</scope>
    <source>
        <strain evidence="11 12">SAG 2036</strain>
    </source>
</reference>
<evidence type="ECO:0000256" key="3">
    <source>
        <dbReference type="ARBA" id="ARBA00012759"/>
    </source>
</evidence>
<organism evidence="11 12">
    <name type="scientific">Symbiochloris irregularis</name>
    <dbReference type="NCBI Taxonomy" id="706552"/>
    <lineage>
        <taxon>Eukaryota</taxon>
        <taxon>Viridiplantae</taxon>
        <taxon>Chlorophyta</taxon>
        <taxon>core chlorophytes</taxon>
        <taxon>Trebouxiophyceae</taxon>
        <taxon>Trebouxiales</taxon>
        <taxon>Trebouxiaceae</taxon>
        <taxon>Symbiochloris</taxon>
    </lineage>
</organism>
<keyword evidence="12" id="KW-1185">Reference proteome</keyword>
<evidence type="ECO:0000256" key="5">
    <source>
        <dbReference type="ARBA" id="ARBA00022786"/>
    </source>
</evidence>
<keyword evidence="4" id="KW-0645">Protease</keyword>